<reference evidence="3 4" key="1">
    <citation type="submission" date="2024-09" db="EMBL/GenBank/DDBJ databases">
        <authorList>
            <person name="Sun Q."/>
            <person name="Mori K."/>
        </authorList>
    </citation>
    <scope>NUCLEOTIDE SEQUENCE [LARGE SCALE GENOMIC DNA]</scope>
    <source>
        <strain evidence="3 4">JCM 12822</strain>
    </source>
</reference>
<dbReference type="InterPro" id="IPR018649">
    <property type="entry name" value="SHOCT"/>
</dbReference>
<evidence type="ECO:0000259" key="2">
    <source>
        <dbReference type="Pfam" id="PF09851"/>
    </source>
</evidence>
<gene>
    <name evidence="3" type="ORF">ACFFLE_03115</name>
</gene>
<dbReference type="EMBL" id="JBHMAH010000007">
    <property type="protein sequence ID" value="MFB9860099.1"/>
    <property type="molecule type" value="Genomic_DNA"/>
</dbReference>
<evidence type="ECO:0000313" key="3">
    <source>
        <dbReference type="EMBL" id="MFB9860099.1"/>
    </source>
</evidence>
<keyword evidence="1" id="KW-0472">Membrane</keyword>
<feature type="domain" description="SHOCT" evidence="2">
    <location>
        <begin position="47"/>
        <end position="72"/>
    </location>
</feature>
<accession>A0ABV5Z1X2</accession>
<keyword evidence="1" id="KW-0812">Transmembrane</keyword>
<dbReference type="Proteomes" id="UP001589740">
    <property type="component" value="Unassembled WGS sequence"/>
</dbReference>
<feature type="transmembrane region" description="Helical" evidence="1">
    <location>
        <begin position="6"/>
        <end position="32"/>
    </location>
</feature>
<protein>
    <submittedName>
        <fullName evidence="3">SHOCT domain-containing protein</fullName>
    </submittedName>
</protein>
<keyword evidence="4" id="KW-1185">Reference proteome</keyword>
<evidence type="ECO:0000313" key="4">
    <source>
        <dbReference type="Proteomes" id="UP001589740"/>
    </source>
</evidence>
<proteinExistence type="predicted"/>
<name>A0ABV5Z1X2_9STAP</name>
<keyword evidence="1" id="KW-1133">Transmembrane helix</keyword>
<comment type="caution">
    <text evidence="3">The sequence shown here is derived from an EMBL/GenBank/DDBJ whole genome shotgun (WGS) entry which is preliminary data.</text>
</comment>
<sequence length="74" mass="8479">MMHGYGMGGFFGLGLFDLIVIIALFLILIWVIKGNNRNNDRQPEDRALGILNERLAKGEISEEEYERLREKIGN</sequence>
<dbReference type="RefSeq" id="WP_380569707.1">
    <property type="nucleotide sequence ID" value="NZ_JBHMAH010000007.1"/>
</dbReference>
<evidence type="ECO:0000256" key="1">
    <source>
        <dbReference type="SAM" id="Phobius"/>
    </source>
</evidence>
<dbReference type="Pfam" id="PF09851">
    <property type="entry name" value="SHOCT"/>
    <property type="match status" value="1"/>
</dbReference>
<organism evidence="3 4">
    <name type="scientific">Salinicoccus siamensis</name>
    <dbReference type="NCBI Taxonomy" id="381830"/>
    <lineage>
        <taxon>Bacteria</taxon>
        <taxon>Bacillati</taxon>
        <taxon>Bacillota</taxon>
        <taxon>Bacilli</taxon>
        <taxon>Bacillales</taxon>
        <taxon>Staphylococcaceae</taxon>
        <taxon>Salinicoccus</taxon>
    </lineage>
</organism>